<dbReference type="InterPro" id="IPR027417">
    <property type="entry name" value="P-loop_NTPase"/>
</dbReference>
<evidence type="ECO:0000256" key="2">
    <source>
        <dbReference type="ARBA" id="ARBA00022448"/>
    </source>
</evidence>
<dbReference type="GO" id="GO:0005524">
    <property type="term" value="F:ATP binding"/>
    <property type="evidence" value="ECO:0007669"/>
    <property type="project" value="UniProtKB-KW"/>
</dbReference>
<evidence type="ECO:0000256" key="4">
    <source>
        <dbReference type="ARBA" id="ARBA00022840"/>
    </source>
</evidence>
<dbReference type="SUPFAM" id="SSF52540">
    <property type="entry name" value="P-loop containing nucleoside triphosphate hydrolases"/>
    <property type="match status" value="1"/>
</dbReference>
<comment type="similarity">
    <text evidence="1">Belongs to the ABC transporter superfamily.</text>
</comment>
<dbReference type="Pfam" id="PF00005">
    <property type="entry name" value="ABC_tran"/>
    <property type="match status" value="1"/>
</dbReference>
<comment type="caution">
    <text evidence="6">The sequence shown here is derived from an EMBL/GenBank/DDBJ whole genome shotgun (WGS) entry which is preliminary data.</text>
</comment>
<evidence type="ECO:0000259" key="5">
    <source>
        <dbReference type="PROSITE" id="PS50893"/>
    </source>
</evidence>
<dbReference type="InterPro" id="IPR050166">
    <property type="entry name" value="ABC_transporter_ATP-bind"/>
</dbReference>
<dbReference type="OrthoDB" id="9802264at2"/>
<evidence type="ECO:0000313" key="7">
    <source>
        <dbReference type="Proteomes" id="UP000325302"/>
    </source>
</evidence>
<dbReference type="InterPro" id="IPR003593">
    <property type="entry name" value="AAA+_ATPase"/>
</dbReference>
<dbReference type="EMBL" id="SMRS01000001">
    <property type="protein sequence ID" value="KAA0876402.1"/>
    <property type="molecule type" value="Genomic_DNA"/>
</dbReference>
<keyword evidence="3" id="KW-0547">Nucleotide-binding</keyword>
<gene>
    <name evidence="6" type="ORF">E1H14_01370</name>
</gene>
<organism evidence="6 7">
    <name type="scientific">Nitrincola tapanii</name>
    <dbReference type="NCBI Taxonomy" id="1708751"/>
    <lineage>
        <taxon>Bacteria</taxon>
        <taxon>Pseudomonadati</taxon>
        <taxon>Pseudomonadota</taxon>
        <taxon>Gammaproteobacteria</taxon>
        <taxon>Oceanospirillales</taxon>
        <taxon>Oceanospirillaceae</taxon>
        <taxon>Nitrincola</taxon>
    </lineage>
</organism>
<dbReference type="Gene3D" id="3.40.50.300">
    <property type="entry name" value="P-loop containing nucleotide triphosphate hydrolases"/>
    <property type="match status" value="1"/>
</dbReference>
<evidence type="ECO:0000256" key="3">
    <source>
        <dbReference type="ARBA" id="ARBA00022741"/>
    </source>
</evidence>
<keyword evidence="4 6" id="KW-0067">ATP-binding</keyword>
<reference evidence="6 7" key="1">
    <citation type="submission" date="2019-03" db="EMBL/GenBank/DDBJ databases">
        <title>Nitrincola sp. nov. isolated from an Indian soda lake.</title>
        <authorList>
            <person name="Joshi A."/>
            <person name="Thite S.V."/>
            <person name="Joseph N."/>
            <person name="Dhotre D."/>
            <person name="Moorthy M."/>
            <person name="Shouche Y.S."/>
        </authorList>
    </citation>
    <scope>NUCLEOTIDE SEQUENCE [LARGE SCALE GENOMIC DNA]</scope>
    <source>
        <strain evidence="6 7">MEB193</strain>
    </source>
</reference>
<dbReference type="InterPro" id="IPR003439">
    <property type="entry name" value="ABC_transporter-like_ATP-bd"/>
</dbReference>
<dbReference type="AlphaFoldDB" id="A0A5A9W6S9"/>
<dbReference type="InterPro" id="IPR017871">
    <property type="entry name" value="ABC_transporter-like_CS"/>
</dbReference>
<dbReference type="PANTHER" id="PTHR42788:SF19">
    <property type="entry name" value="ALIPHATIC SULFONATES IMPORT ATP-BINDING PROTEIN SSUB 2"/>
    <property type="match status" value="1"/>
</dbReference>
<keyword evidence="2" id="KW-0813">Transport</keyword>
<dbReference type="Proteomes" id="UP000325302">
    <property type="component" value="Unassembled WGS sequence"/>
</dbReference>
<keyword evidence="7" id="KW-1185">Reference proteome</keyword>
<accession>A0A5A9W6S9</accession>
<dbReference type="RefSeq" id="WP_149389651.1">
    <property type="nucleotide sequence ID" value="NZ_SMRS01000001.1"/>
</dbReference>
<protein>
    <submittedName>
        <fullName evidence="6">ABC transporter ATP-binding protein</fullName>
    </submittedName>
</protein>
<dbReference type="GO" id="GO:0016887">
    <property type="term" value="F:ATP hydrolysis activity"/>
    <property type="evidence" value="ECO:0007669"/>
    <property type="project" value="InterPro"/>
</dbReference>
<evidence type="ECO:0000256" key="1">
    <source>
        <dbReference type="ARBA" id="ARBA00005417"/>
    </source>
</evidence>
<dbReference type="PROSITE" id="PS50893">
    <property type="entry name" value="ABC_TRANSPORTER_2"/>
    <property type="match status" value="1"/>
</dbReference>
<evidence type="ECO:0000313" key="6">
    <source>
        <dbReference type="EMBL" id="KAA0876402.1"/>
    </source>
</evidence>
<feature type="domain" description="ABC transporter" evidence="5">
    <location>
        <begin position="1"/>
        <end position="216"/>
    </location>
</feature>
<name>A0A5A9W6S9_9GAMM</name>
<dbReference type="PANTHER" id="PTHR42788">
    <property type="entry name" value="TAURINE IMPORT ATP-BINDING PROTEIN-RELATED"/>
    <property type="match status" value="1"/>
</dbReference>
<dbReference type="PROSITE" id="PS00211">
    <property type="entry name" value="ABC_TRANSPORTER_1"/>
    <property type="match status" value="1"/>
</dbReference>
<proteinExistence type="inferred from homology"/>
<dbReference type="SMART" id="SM00382">
    <property type="entry name" value="AAA"/>
    <property type="match status" value="1"/>
</dbReference>
<sequence>MLELHLHAKVLVRPILGEIRLSLDAGERVCLLGPSGIGKTTLMNILAGLDTEFSGQIRFSGGQPKIGYMFQEPRLLPWRTLRQNLALVCHQPALIDELLHAVDLHTAQDLYPNQLSLGMARRAALARCLVIQPDLILLDEPLVSLDPKSAEQMRQLILRLHQTYPQTRMLMVTHDPVDAEVLADRVLILGGQPAQIRAELDPQAPDFQQQLHAYTA</sequence>